<reference evidence="14 15" key="1">
    <citation type="submission" date="2017-09" db="EMBL/GenBank/DDBJ databases">
        <title>Depth-based differentiation of microbial function through sediment-hosted aquifers and enrichment of novel symbionts in the deep terrestrial subsurface.</title>
        <authorList>
            <person name="Probst A.J."/>
            <person name="Ladd B."/>
            <person name="Jarett J.K."/>
            <person name="Geller-Mcgrath D.E."/>
            <person name="Sieber C.M."/>
            <person name="Emerson J.B."/>
            <person name="Anantharaman K."/>
            <person name="Thomas B.C."/>
            <person name="Malmstrom R."/>
            <person name="Stieglmeier M."/>
            <person name="Klingl A."/>
            <person name="Woyke T."/>
            <person name="Ryan C.M."/>
            <person name="Banfield J.F."/>
        </authorList>
    </citation>
    <scope>NUCLEOTIDE SEQUENCE [LARGE SCALE GENOMIC DNA]</scope>
    <source>
        <strain evidence="14">CG07_land_8_20_14_0_80_42_15</strain>
    </source>
</reference>
<sequence>MDKLIIDGGVRLKGSVEVSGAKNAALPILAATLLADEKSVIKNVPTSLLDVITMVKIIRYLGAKVEVQGNTITVEPKGYKGCTAPYKFVSTMRASICLLGPLLGKQKYAEVSFPGGCVIGPRPVDLHLKGIKALGAKVKIYGGYIIADGRNLRGSHVYLGGHFGSSVLATANVMMAATLTKGRTIIENAACEPEVVDLAHFLKQMGAKIEGESTHKIEIEGVKKLAGAEHMLIADRIETGTYMIGAAITDGDIVIKKANPNHCIALIDKLREAGVSITFGKNEIHVRKTRSLKPVDVTTLPYPGFPTDMQAQFMSLMCVTKGISVITEKIYPERFMHLSELNRMGANIILEGPTAIVKGVKNLSGAPLMASDLRASAALVLAGLAGKGKSEVLRVYHLDRGYEDMEKKLSRLGAKIWREKE</sequence>
<evidence type="ECO:0000256" key="3">
    <source>
        <dbReference type="ARBA" id="ARBA00022490"/>
    </source>
</evidence>
<evidence type="ECO:0000256" key="2">
    <source>
        <dbReference type="ARBA" id="ARBA00004752"/>
    </source>
</evidence>
<comment type="similarity">
    <text evidence="10 12">Belongs to the EPSP synthase family. MurA subfamily.</text>
</comment>
<keyword evidence="7 12" id="KW-0573">Peptidoglycan synthesis</keyword>
<feature type="active site" description="Proton donor" evidence="12">
    <location>
        <position position="117"/>
    </location>
</feature>
<evidence type="ECO:0000256" key="1">
    <source>
        <dbReference type="ARBA" id="ARBA00004496"/>
    </source>
</evidence>
<keyword evidence="4 12" id="KW-0132">Cell division</keyword>
<feature type="domain" description="Enolpyruvate transferase" evidence="13">
    <location>
        <begin position="7"/>
        <end position="409"/>
    </location>
</feature>
<name>A0A2J0L045_9BACT</name>
<feature type="binding site" evidence="12">
    <location>
        <position position="93"/>
    </location>
    <ligand>
        <name>UDP-N-acetyl-alpha-D-glucosamine</name>
        <dbReference type="ChEBI" id="CHEBI:57705"/>
    </ligand>
</feature>
<feature type="binding site" evidence="12">
    <location>
        <position position="308"/>
    </location>
    <ligand>
        <name>UDP-N-acetyl-alpha-D-glucosamine</name>
        <dbReference type="ChEBI" id="CHEBI:57705"/>
    </ligand>
</feature>
<comment type="function">
    <text evidence="12">Cell wall formation. Adds enolpyruvyl to UDP-N-acetylglucosamine.</text>
</comment>
<evidence type="ECO:0000256" key="5">
    <source>
        <dbReference type="ARBA" id="ARBA00022679"/>
    </source>
</evidence>
<organism evidence="14 15">
    <name type="scientific">Candidatus Aquitaenariimonas noxiae</name>
    <dbReference type="NCBI Taxonomy" id="1974741"/>
    <lineage>
        <taxon>Bacteria</taxon>
        <taxon>Pseudomonadati</taxon>
        <taxon>Candidatus Omnitrophota</taxon>
        <taxon>Candidatus Aquitaenariimonas</taxon>
    </lineage>
</organism>
<dbReference type="NCBIfam" id="NF006873">
    <property type="entry name" value="PRK09369.1"/>
    <property type="match status" value="1"/>
</dbReference>
<comment type="subcellular location">
    <subcellularLocation>
        <location evidence="1 12">Cytoplasm</location>
    </subcellularLocation>
</comment>
<feature type="binding site" evidence="12">
    <location>
        <begin position="122"/>
        <end position="126"/>
    </location>
    <ligand>
        <name>UDP-N-acetyl-alpha-D-glucosamine</name>
        <dbReference type="ChEBI" id="CHEBI:57705"/>
    </ligand>
</feature>
<evidence type="ECO:0000256" key="7">
    <source>
        <dbReference type="ARBA" id="ARBA00022984"/>
    </source>
</evidence>
<evidence type="ECO:0000256" key="6">
    <source>
        <dbReference type="ARBA" id="ARBA00022960"/>
    </source>
</evidence>
<evidence type="ECO:0000256" key="9">
    <source>
        <dbReference type="ARBA" id="ARBA00023316"/>
    </source>
</evidence>
<evidence type="ECO:0000256" key="12">
    <source>
        <dbReference type="HAMAP-Rule" id="MF_00111"/>
    </source>
</evidence>
<dbReference type="GO" id="GO:0071555">
    <property type="term" value="P:cell wall organization"/>
    <property type="evidence" value="ECO:0007669"/>
    <property type="project" value="UniProtKB-KW"/>
</dbReference>
<dbReference type="SUPFAM" id="SSF55205">
    <property type="entry name" value="EPT/RTPC-like"/>
    <property type="match status" value="1"/>
</dbReference>
<evidence type="ECO:0000313" key="14">
    <source>
        <dbReference type="EMBL" id="PIU42040.1"/>
    </source>
</evidence>
<dbReference type="HAMAP" id="MF_00111">
    <property type="entry name" value="MurA"/>
    <property type="match status" value="1"/>
</dbReference>
<dbReference type="InterPro" id="IPR013792">
    <property type="entry name" value="RNA3'P_cycl/enolpyr_Trfase_a/b"/>
</dbReference>
<comment type="catalytic activity">
    <reaction evidence="11 12">
        <text>phosphoenolpyruvate + UDP-N-acetyl-alpha-D-glucosamine = UDP-N-acetyl-3-O-(1-carboxyvinyl)-alpha-D-glucosamine + phosphate</text>
        <dbReference type="Rhea" id="RHEA:18681"/>
        <dbReference type="ChEBI" id="CHEBI:43474"/>
        <dbReference type="ChEBI" id="CHEBI:57705"/>
        <dbReference type="ChEBI" id="CHEBI:58702"/>
        <dbReference type="ChEBI" id="CHEBI:68483"/>
        <dbReference type="EC" id="2.5.1.7"/>
    </reaction>
</comment>
<evidence type="ECO:0000256" key="4">
    <source>
        <dbReference type="ARBA" id="ARBA00022618"/>
    </source>
</evidence>
<evidence type="ECO:0000313" key="15">
    <source>
        <dbReference type="Proteomes" id="UP000230052"/>
    </source>
</evidence>
<keyword evidence="9 12" id="KW-0961">Cell wall biogenesis/degradation</keyword>
<dbReference type="GO" id="GO:0005737">
    <property type="term" value="C:cytoplasm"/>
    <property type="evidence" value="ECO:0007669"/>
    <property type="project" value="UniProtKB-SubCell"/>
</dbReference>
<comment type="caution">
    <text evidence="14">The sequence shown here is derived from an EMBL/GenBank/DDBJ whole genome shotgun (WGS) entry which is preliminary data.</text>
</comment>
<dbReference type="Proteomes" id="UP000230052">
    <property type="component" value="Unassembled WGS sequence"/>
</dbReference>
<dbReference type="EC" id="2.5.1.7" evidence="12"/>
<dbReference type="InterPro" id="IPR005750">
    <property type="entry name" value="UDP_GlcNAc_COvinyl_MurA"/>
</dbReference>
<dbReference type="EMBL" id="PEWV01000022">
    <property type="protein sequence ID" value="PIU42040.1"/>
    <property type="molecule type" value="Genomic_DNA"/>
</dbReference>
<feature type="modified residue" description="2-(S-cysteinyl)pyruvic acid O-phosphothioketal" evidence="12">
    <location>
        <position position="117"/>
    </location>
</feature>
<dbReference type="InterPro" id="IPR050068">
    <property type="entry name" value="MurA_subfamily"/>
</dbReference>
<dbReference type="CDD" id="cd01555">
    <property type="entry name" value="UdpNAET"/>
    <property type="match status" value="1"/>
</dbReference>
<keyword evidence="3 12" id="KW-0963">Cytoplasm</keyword>
<keyword evidence="12" id="KW-0670">Pyruvate</keyword>
<keyword evidence="8 12" id="KW-0131">Cell cycle</keyword>
<dbReference type="InterPro" id="IPR036968">
    <property type="entry name" value="Enolpyruvate_Tfrase_sf"/>
</dbReference>
<gene>
    <name evidence="12 14" type="primary">murA</name>
    <name evidence="14" type="ORF">COS99_02305</name>
</gene>
<comment type="pathway">
    <text evidence="2 12">Cell wall biogenesis; peptidoglycan biosynthesis.</text>
</comment>
<dbReference type="AlphaFoldDB" id="A0A2J0L045"/>
<comment type="caution">
    <text evidence="12">Lacks conserved residue(s) required for the propagation of feature annotation.</text>
</comment>
<dbReference type="PANTHER" id="PTHR43783">
    <property type="entry name" value="UDP-N-ACETYLGLUCOSAMINE 1-CARBOXYVINYLTRANSFERASE"/>
    <property type="match status" value="1"/>
</dbReference>
<dbReference type="InterPro" id="IPR001986">
    <property type="entry name" value="Enolpyruvate_Tfrase_dom"/>
</dbReference>
<dbReference type="PANTHER" id="PTHR43783:SF1">
    <property type="entry name" value="UDP-N-ACETYLGLUCOSAMINE 1-CARBOXYVINYLTRANSFERASE"/>
    <property type="match status" value="1"/>
</dbReference>
<dbReference type="GO" id="GO:0008760">
    <property type="term" value="F:UDP-N-acetylglucosamine 1-carboxyvinyltransferase activity"/>
    <property type="evidence" value="ECO:0007669"/>
    <property type="project" value="UniProtKB-UniRule"/>
</dbReference>
<dbReference type="UniPathway" id="UPA00219"/>
<feature type="binding site" evidence="12">
    <location>
        <begin position="22"/>
        <end position="23"/>
    </location>
    <ligand>
        <name>phosphoenolpyruvate</name>
        <dbReference type="ChEBI" id="CHEBI:58702"/>
    </ligand>
</feature>
<evidence type="ECO:0000256" key="8">
    <source>
        <dbReference type="ARBA" id="ARBA00023306"/>
    </source>
</evidence>
<keyword evidence="5 12" id="KW-0808">Transferase</keyword>
<dbReference type="Pfam" id="PF00275">
    <property type="entry name" value="EPSP_synthase"/>
    <property type="match status" value="1"/>
</dbReference>
<feature type="binding site" evidence="12">
    <location>
        <position position="330"/>
    </location>
    <ligand>
        <name>UDP-N-acetyl-alpha-D-glucosamine</name>
        <dbReference type="ChEBI" id="CHEBI:57705"/>
    </ligand>
</feature>
<dbReference type="GO" id="GO:0009252">
    <property type="term" value="P:peptidoglycan biosynthetic process"/>
    <property type="evidence" value="ECO:0007669"/>
    <property type="project" value="UniProtKB-UniRule"/>
</dbReference>
<dbReference type="GO" id="GO:0008360">
    <property type="term" value="P:regulation of cell shape"/>
    <property type="evidence" value="ECO:0007669"/>
    <property type="project" value="UniProtKB-KW"/>
</dbReference>
<dbReference type="Gene3D" id="3.65.10.10">
    <property type="entry name" value="Enolpyruvate transferase domain"/>
    <property type="match status" value="2"/>
</dbReference>
<dbReference type="NCBIfam" id="TIGR01072">
    <property type="entry name" value="murA"/>
    <property type="match status" value="1"/>
</dbReference>
<proteinExistence type="inferred from homology"/>
<accession>A0A2J0L045</accession>
<keyword evidence="6 12" id="KW-0133">Cell shape</keyword>
<dbReference type="GO" id="GO:0019277">
    <property type="term" value="P:UDP-N-acetylgalactosamine biosynthetic process"/>
    <property type="evidence" value="ECO:0007669"/>
    <property type="project" value="InterPro"/>
</dbReference>
<dbReference type="GO" id="GO:0051301">
    <property type="term" value="P:cell division"/>
    <property type="evidence" value="ECO:0007669"/>
    <property type="project" value="UniProtKB-KW"/>
</dbReference>
<protein>
    <recommendedName>
        <fullName evidence="12">UDP-N-acetylglucosamine 1-carboxyvinyltransferase</fullName>
        <ecNumber evidence="12">2.5.1.7</ecNumber>
    </recommendedName>
    <alternativeName>
        <fullName evidence="12">Enoylpyruvate transferase</fullName>
    </alternativeName>
    <alternativeName>
        <fullName evidence="12">UDP-N-acetylglucosamine enolpyruvyl transferase</fullName>
        <shortName evidence="12">EPT</shortName>
    </alternativeName>
</protein>
<evidence type="ECO:0000259" key="13">
    <source>
        <dbReference type="Pfam" id="PF00275"/>
    </source>
</evidence>
<evidence type="ECO:0000256" key="11">
    <source>
        <dbReference type="ARBA" id="ARBA00047527"/>
    </source>
</evidence>
<evidence type="ECO:0000256" key="10">
    <source>
        <dbReference type="ARBA" id="ARBA00038367"/>
    </source>
</evidence>